<dbReference type="AlphaFoldDB" id="A0A7Y9DVX8"/>
<sequence length="88" mass="8487">MKLQHRTGLTATLAGIAALGGAGTLSAVLPAPGTAVVRPVALAEATAAGQPDASPAGTGTRSRRNADVPGAGPFPPSTTPITSGIFDL</sequence>
<feature type="region of interest" description="Disordered" evidence="1">
    <location>
        <begin position="45"/>
        <end position="88"/>
    </location>
</feature>
<dbReference type="RefSeq" id="WP_179794119.1">
    <property type="nucleotide sequence ID" value="NZ_BAABHP010000021.1"/>
</dbReference>
<evidence type="ECO:0000256" key="1">
    <source>
        <dbReference type="SAM" id="MobiDB-lite"/>
    </source>
</evidence>
<dbReference type="EMBL" id="JACCBN010000001">
    <property type="protein sequence ID" value="NYD36439.1"/>
    <property type="molecule type" value="Genomic_DNA"/>
</dbReference>
<accession>A0A7Y9DVX8</accession>
<comment type="caution">
    <text evidence="2">The sequence shown here is derived from an EMBL/GenBank/DDBJ whole genome shotgun (WGS) entry which is preliminary data.</text>
</comment>
<organism evidence="2 3">
    <name type="scientific">Actinomycetospora corticicola</name>
    <dbReference type="NCBI Taxonomy" id="663602"/>
    <lineage>
        <taxon>Bacteria</taxon>
        <taxon>Bacillati</taxon>
        <taxon>Actinomycetota</taxon>
        <taxon>Actinomycetes</taxon>
        <taxon>Pseudonocardiales</taxon>
        <taxon>Pseudonocardiaceae</taxon>
        <taxon>Actinomycetospora</taxon>
    </lineage>
</organism>
<proteinExistence type="predicted"/>
<dbReference type="Proteomes" id="UP000535890">
    <property type="component" value="Unassembled WGS sequence"/>
</dbReference>
<evidence type="ECO:0000313" key="2">
    <source>
        <dbReference type="EMBL" id="NYD36439.1"/>
    </source>
</evidence>
<gene>
    <name evidence="2" type="ORF">BJ983_002541</name>
</gene>
<protein>
    <submittedName>
        <fullName evidence="2">Uncharacterized protein</fullName>
    </submittedName>
</protein>
<keyword evidence="3" id="KW-1185">Reference proteome</keyword>
<evidence type="ECO:0000313" key="3">
    <source>
        <dbReference type="Proteomes" id="UP000535890"/>
    </source>
</evidence>
<name>A0A7Y9DVX8_9PSEU</name>
<reference evidence="2 3" key="1">
    <citation type="submission" date="2020-07" db="EMBL/GenBank/DDBJ databases">
        <title>Sequencing the genomes of 1000 actinobacteria strains.</title>
        <authorList>
            <person name="Klenk H.-P."/>
        </authorList>
    </citation>
    <scope>NUCLEOTIDE SEQUENCE [LARGE SCALE GENOMIC DNA]</scope>
    <source>
        <strain evidence="2 3">DSM 45772</strain>
    </source>
</reference>